<evidence type="ECO:0000313" key="2">
    <source>
        <dbReference type="Proteomes" id="UP000287910"/>
    </source>
</evidence>
<name>A0A432LBK0_9BACI</name>
<evidence type="ECO:0008006" key="3">
    <source>
        <dbReference type="Google" id="ProtNLM"/>
    </source>
</evidence>
<comment type="caution">
    <text evidence="1">The sequence shown here is derived from an EMBL/GenBank/DDBJ whole genome shotgun (WGS) entry which is preliminary data.</text>
</comment>
<sequence length="334" mass="39237">MKFTRFILAFLGVLFLVGCDSEEEVDQKVQDHVMETYGFEVDFIYRESLNEGNMGDRIYQVQRKDDPKVEFTVDLKGMWETDVVGDNYKIQEETFLIGQKFLDKYNNEISKLKISDVVFRKGNGLQINVNYNSNISTFKEDTVQPLMDFINLLNTFKKEEKFEESIEELNINYVKEKLMQVEQIETVTSIEQLKEQLYLDLDISNESLKERDEPLFIELENELNNLGYVYEFGLKSEDPRFESFGCFQEYYENGECTEGYRMYLIGESIEKDKIFQLIQYLNSHPALKFQDVIISNRKDERVIFEDIKLIKSMSDIDTVYSGANESLGRAMLNT</sequence>
<dbReference type="RefSeq" id="WP_126659133.1">
    <property type="nucleotide sequence ID" value="NZ_RYYR01000012.1"/>
</dbReference>
<keyword evidence="2" id="KW-1185">Reference proteome</keyword>
<reference evidence="1 2" key="1">
    <citation type="submission" date="2018-12" db="EMBL/GenBank/DDBJ databases">
        <title>Lysinibacillus antri sp. nov., isolated from a cave soil.</title>
        <authorList>
            <person name="Narsing Rao M.P."/>
            <person name="Zhang H."/>
            <person name="Dong Z.-Y."/>
            <person name="Niu X.-K."/>
            <person name="Zhang K."/>
            <person name="Fang B.-Z."/>
            <person name="Kang Y.-Q."/>
            <person name="Xiao M."/>
            <person name="Li W.-J."/>
        </authorList>
    </citation>
    <scope>NUCLEOTIDE SEQUENCE [LARGE SCALE GENOMIC DNA]</scope>
    <source>
        <strain evidence="1 2">SYSU K30002</strain>
    </source>
</reference>
<dbReference type="AlphaFoldDB" id="A0A432LBK0"/>
<gene>
    <name evidence="1" type="ORF">EK386_10555</name>
</gene>
<dbReference type="Proteomes" id="UP000287910">
    <property type="component" value="Unassembled WGS sequence"/>
</dbReference>
<evidence type="ECO:0000313" key="1">
    <source>
        <dbReference type="EMBL" id="RUL52028.1"/>
    </source>
</evidence>
<protein>
    <recommendedName>
        <fullName evidence="3">Lipoprotein</fullName>
    </recommendedName>
</protein>
<dbReference type="PROSITE" id="PS51257">
    <property type="entry name" value="PROKAR_LIPOPROTEIN"/>
    <property type="match status" value="1"/>
</dbReference>
<accession>A0A432LBK0</accession>
<organism evidence="1 2">
    <name type="scientific">Lysinibacillus antri</name>
    <dbReference type="NCBI Taxonomy" id="2498145"/>
    <lineage>
        <taxon>Bacteria</taxon>
        <taxon>Bacillati</taxon>
        <taxon>Bacillota</taxon>
        <taxon>Bacilli</taxon>
        <taxon>Bacillales</taxon>
        <taxon>Bacillaceae</taxon>
        <taxon>Lysinibacillus</taxon>
    </lineage>
</organism>
<dbReference type="EMBL" id="RYYR01000012">
    <property type="protein sequence ID" value="RUL52028.1"/>
    <property type="molecule type" value="Genomic_DNA"/>
</dbReference>
<proteinExistence type="predicted"/>